<keyword evidence="6 9" id="KW-1133">Transmembrane helix</keyword>
<evidence type="ECO:0000256" key="8">
    <source>
        <dbReference type="ARBA" id="ARBA00037998"/>
    </source>
</evidence>
<evidence type="ECO:0000256" key="2">
    <source>
        <dbReference type="ARBA" id="ARBA00022448"/>
    </source>
</evidence>
<protein>
    <submittedName>
        <fullName evidence="10">Branched-chain amino acid ABC transporter permease</fullName>
    </submittedName>
</protein>
<dbReference type="GO" id="GO:0006865">
    <property type="term" value="P:amino acid transport"/>
    <property type="evidence" value="ECO:0007669"/>
    <property type="project" value="UniProtKB-KW"/>
</dbReference>
<evidence type="ECO:0000256" key="5">
    <source>
        <dbReference type="ARBA" id="ARBA00022970"/>
    </source>
</evidence>
<dbReference type="CDD" id="cd06582">
    <property type="entry name" value="TM_PBP1_LivH_like"/>
    <property type="match status" value="1"/>
</dbReference>
<name>A0A7C7D5P5_9FIRM</name>
<feature type="transmembrane region" description="Helical" evidence="9">
    <location>
        <begin position="225"/>
        <end position="251"/>
    </location>
</feature>
<keyword evidence="7 9" id="KW-0472">Membrane</keyword>
<feature type="transmembrane region" description="Helical" evidence="9">
    <location>
        <begin position="58"/>
        <end position="78"/>
    </location>
</feature>
<sequence>MENFLQYLFTGLAQGGIYALVALGFVLIYNVTGIINFAQGEFVMLGALLAVTFHNSGLSLPVVILLTVLTVAAIGGLLEFVTIRPARGAGVMTLIIITIGLSMAVRGVALLIWGTESLVIPPYSGTKTISIAGATLMPQDLWVFGTTGVVVAALYVFLEKTVMGKAFRACVINRLGASLMGISPKRMSTLAFGLGAGIGALGGVAFAPTLAIYDMGLGLGIKGFTAAALGGLTSAPGAVVAGFVLGVLESFGTAYVSSGYKDGISLAILLVMLLLRPQGLFGIYGSKRV</sequence>
<dbReference type="PANTHER" id="PTHR11795:SF450">
    <property type="entry name" value="ABC TRANSPORTER PERMEASE PROTEIN"/>
    <property type="match status" value="1"/>
</dbReference>
<feature type="transmembrane region" description="Helical" evidence="9">
    <location>
        <begin position="90"/>
        <end position="113"/>
    </location>
</feature>
<feature type="transmembrane region" description="Helical" evidence="9">
    <location>
        <begin position="190"/>
        <end position="213"/>
    </location>
</feature>
<dbReference type="GO" id="GO:0005886">
    <property type="term" value="C:plasma membrane"/>
    <property type="evidence" value="ECO:0007669"/>
    <property type="project" value="UniProtKB-SubCell"/>
</dbReference>
<dbReference type="Proteomes" id="UP000553059">
    <property type="component" value="Unassembled WGS sequence"/>
</dbReference>
<keyword evidence="5" id="KW-0029">Amino-acid transport</keyword>
<dbReference type="PANTHER" id="PTHR11795">
    <property type="entry name" value="BRANCHED-CHAIN AMINO ACID TRANSPORT SYSTEM PERMEASE PROTEIN LIVH"/>
    <property type="match status" value="1"/>
</dbReference>
<evidence type="ECO:0000256" key="6">
    <source>
        <dbReference type="ARBA" id="ARBA00022989"/>
    </source>
</evidence>
<organism evidence="10 11">
    <name type="scientific">Desulfitobacterium dehalogenans</name>
    <dbReference type="NCBI Taxonomy" id="36854"/>
    <lineage>
        <taxon>Bacteria</taxon>
        <taxon>Bacillati</taxon>
        <taxon>Bacillota</taxon>
        <taxon>Clostridia</taxon>
        <taxon>Eubacteriales</taxon>
        <taxon>Desulfitobacteriaceae</taxon>
        <taxon>Desulfitobacterium</taxon>
    </lineage>
</organism>
<dbReference type="Pfam" id="PF02653">
    <property type="entry name" value="BPD_transp_2"/>
    <property type="match status" value="1"/>
</dbReference>
<evidence type="ECO:0000256" key="9">
    <source>
        <dbReference type="SAM" id="Phobius"/>
    </source>
</evidence>
<evidence type="ECO:0000256" key="7">
    <source>
        <dbReference type="ARBA" id="ARBA00023136"/>
    </source>
</evidence>
<evidence type="ECO:0000256" key="1">
    <source>
        <dbReference type="ARBA" id="ARBA00004651"/>
    </source>
</evidence>
<feature type="transmembrane region" description="Helical" evidence="9">
    <location>
        <begin position="263"/>
        <end position="284"/>
    </location>
</feature>
<gene>
    <name evidence="10" type="ORF">GX523_09045</name>
</gene>
<keyword evidence="3" id="KW-1003">Cell membrane</keyword>
<accession>A0A7C7D5P5</accession>
<comment type="caution">
    <text evidence="10">The sequence shown here is derived from an EMBL/GenBank/DDBJ whole genome shotgun (WGS) entry which is preliminary data.</text>
</comment>
<comment type="subcellular location">
    <subcellularLocation>
        <location evidence="1">Cell membrane</location>
        <topology evidence="1">Multi-pass membrane protein</topology>
    </subcellularLocation>
</comment>
<evidence type="ECO:0000256" key="4">
    <source>
        <dbReference type="ARBA" id="ARBA00022692"/>
    </source>
</evidence>
<keyword evidence="2" id="KW-0813">Transport</keyword>
<feature type="transmembrane region" description="Helical" evidence="9">
    <location>
        <begin position="12"/>
        <end position="38"/>
    </location>
</feature>
<keyword evidence="4 9" id="KW-0812">Transmembrane</keyword>
<dbReference type="AlphaFoldDB" id="A0A7C7D5P5"/>
<dbReference type="GO" id="GO:0022857">
    <property type="term" value="F:transmembrane transporter activity"/>
    <property type="evidence" value="ECO:0007669"/>
    <property type="project" value="InterPro"/>
</dbReference>
<dbReference type="InterPro" id="IPR052157">
    <property type="entry name" value="BCAA_transport_permease"/>
</dbReference>
<dbReference type="EMBL" id="DUTF01000208">
    <property type="protein sequence ID" value="HHY26872.1"/>
    <property type="molecule type" value="Genomic_DNA"/>
</dbReference>
<evidence type="ECO:0000256" key="3">
    <source>
        <dbReference type="ARBA" id="ARBA00022475"/>
    </source>
</evidence>
<feature type="transmembrane region" description="Helical" evidence="9">
    <location>
        <begin position="141"/>
        <end position="158"/>
    </location>
</feature>
<proteinExistence type="inferred from homology"/>
<comment type="similarity">
    <text evidence="8">Belongs to the binding-protein-dependent transport system permease family. LivHM subfamily.</text>
</comment>
<evidence type="ECO:0000313" key="11">
    <source>
        <dbReference type="Proteomes" id="UP000553059"/>
    </source>
</evidence>
<evidence type="ECO:0000313" key="10">
    <source>
        <dbReference type="EMBL" id="HHY26872.1"/>
    </source>
</evidence>
<dbReference type="InterPro" id="IPR001851">
    <property type="entry name" value="ABC_transp_permease"/>
</dbReference>
<reference evidence="10 11" key="1">
    <citation type="journal article" date="2020" name="Biotechnol. Biofuels">
        <title>New insights from the biogas microbiome by comprehensive genome-resolved metagenomics of nearly 1600 species originating from multiple anaerobic digesters.</title>
        <authorList>
            <person name="Campanaro S."/>
            <person name="Treu L."/>
            <person name="Rodriguez-R L.M."/>
            <person name="Kovalovszki A."/>
            <person name="Ziels R.M."/>
            <person name="Maus I."/>
            <person name="Zhu X."/>
            <person name="Kougias P.G."/>
            <person name="Basile A."/>
            <person name="Luo G."/>
            <person name="Schluter A."/>
            <person name="Konstantinidis K.T."/>
            <person name="Angelidaki I."/>
        </authorList>
    </citation>
    <scope>NUCLEOTIDE SEQUENCE [LARGE SCALE GENOMIC DNA]</scope>
    <source>
        <strain evidence="10">AS05jafATM_4</strain>
    </source>
</reference>